<dbReference type="GO" id="GO:0005886">
    <property type="term" value="C:plasma membrane"/>
    <property type="evidence" value="ECO:0007669"/>
    <property type="project" value="UniProtKB-SubCell"/>
</dbReference>
<evidence type="ECO:0000313" key="9">
    <source>
        <dbReference type="Proteomes" id="UP000178098"/>
    </source>
</evidence>
<dbReference type="InterPro" id="IPR052159">
    <property type="entry name" value="Competence_DNA_uptake"/>
</dbReference>
<evidence type="ECO:0000256" key="3">
    <source>
        <dbReference type="ARBA" id="ARBA00022692"/>
    </source>
</evidence>
<feature type="transmembrane region" description="Helical" evidence="6">
    <location>
        <begin position="76"/>
        <end position="92"/>
    </location>
</feature>
<dbReference type="PANTHER" id="PTHR30619">
    <property type="entry name" value="DNA INTERNALIZATION/COMPETENCE PROTEIN COMEC/REC2"/>
    <property type="match status" value="1"/>
</dbReference>
<comment type="subcellular location">
    <subcellularLocation>
        <location evidence="1">Cell membrane</location>
        <topology evidence="1">Multi-pass membrane protein</topology>
    </subcellularLocation>
</comment>
<feature type="transmembrane region" description="Helical" evidence="6">
    <location>
        <begin position="119"/>
        <end position="136"/>
    </location>
</feature>
<feature type="transmembrane region" description="Helical" evidence="6">
    <location>
        <begin position="210"/>
        <end position="232"/>
    </location>
</feature>
<evidence type="ECO:0000256" key="1">
    <source>
        <dbReference type="ARBA" id="ARBA00004651"/>
    </source>
</evidence>
<dbReference type="Pfam" id="PF03772">
    <property type="entry name" value="Competence"/>
    <property type="match status" value="1"/>
</dbReference>
<gene>
    <name evidence="8" type="ORF">A3D08_00055</name>
</gene>
<evidence type="ECO:0000256" key="4">
    <source>
        <dbReference type="ARBA" id="ARBA00022989"/>
    </source>
</evidence>
<dbReference type="Proteomes" id="UP000178098">
    <property type="component" value="Unassembled WGS sequence"/>
</dbReference>
<dbReference type="AlphaFoldDB" id="A0A1F7HLF4"/>
<evidence type="ECO:0000259" key="7">
    <source>
        <dbReference type="Pfam" id="PF03772"/>
    </source>
</evidence>
<evidence type="ECO:0000256" key="6">
    <source>
        <dbReference type="SAM" id="Phobius"/>
    </source>
</evidence>
<comment type="caution">
    <text evidence="8">The sequence shown here is derived from an EMBL/GenBank/DDBJ whole genome shotgun (WGS) entry which is preliminary data.</text>
</comment>
<dbReference type="PANTHER" id="PTHR30619:SF7">
    <property type="entry name" value="BETA-LACTAMASE DOMAIN PROTEIN"/>
    <property type="match status" value="1"/>
</dbReference>
<feature type="transmembrane region" description="Helical" evidence="6">
    <location>
        <begin position="244"/>
        <end position="268"/>
    </location>
</feature>
<sequence>MSNITIVTNVLNSYFPEPHAALINGILVGQDLSKSLDFYEQTKRVGLLHLVVLSGVNISLLGAMIQIICRPLGNKGATLLTIVGIVTFVLFVGADPPVTRAAIMGGITLVGSLLGRKTYTLYVLATSVIMVAIFKTEWLTSVSFQLSAGATLGIILFGNATIKEARSRLHTLKNYLWVELKPSFAAQLFTVPIIFWNFKELSLIAPFSNLVVSFAIAPIMICGFVTAFLGFIHHILGLPSALICYGLLEYVVTAIRILAAVPGMYLTFHGT</sequence>
<reference evidence="8 9" key="1">
    <citation type="journal article" date="2016" name="Nat. Commun.">
        <title>Thousands of microbial genomes shed light on interconnected biogeochemical processes in an aquifer system.</title>
        <authorList>
            <person name="Anantharaman K."/>
            <person name="Brown C.T."/>
            <person name="Hug L.A."/>
            <person name="Sharon I."/>
            <person name="Castelle C.J."/>
            <person name="Probst A.J."/>
            <person name="Thomas B.C."/>
            <person name="Singh A."/>
            <person name="Wilkins M.J."/>
            <person name="Karaoz U."/>
            <person name="Brodie E.L."/>
            <person name="Williams K.H."/>
            <person name="Hubbard S.S."/>
            <person name="Banfield J.F."/>
        </authorList>
    </citation>
    <scope>NUCLEOTIDE SEQUENCE [LARGE SCALE GENOMIC DNA]</scope>
</reference>
<keyword evidence="3 6" id="KW-0812">Transmembrane</keyword>
<dbReference type="NCBIfam" id="TIGR00360">
    <property type="entry name" value="ComEC_N-term"/>
    <property type="match status" value="1"/>
</dbReference>
<protein>
    <recommendedName>
        <fullName evidence="7">ComEC/Rec2-related protein domain-containing protein</fullName>
    </recommendedName>
</protein>
<evidence type="ECO:0000256" key="5">
    <source>
        <dbReference type="ARBA" id="ARBA00023136"/>
    </source>
</evidence>
<feature type="transmembrane region" description="Helical" evidence="6">
    <location>
        <begin position="174"/>
        <end position="198"/>
    </location>
</feature>
<dbReference type="InterPro" id="IPR004477">
    <property type="entry name" value="ComEC_N"/>
</dbReference>
<proteinExistence type="predicted"/>
<keyword evidence="5 6" id="KW-0472">Membrane</keyword>
<evidence type="ECO:0000256" key="2">
    <source>
        <dbReference type="ARBA" id="ARBA00022475"/>
    </source>
</evidence>
<keyword evidence="2" id="KW-1003">Cell membrane</keyword>
<evidence type="ECO:0000313" key="8">
    <source>
        <dbReference type="EMBL" id="OGK31914.1"/>
    </source>
</evidence>
<feature type="domain" description="ComEC/Rec2-related protein" evidence="7">
    <location>
        <begin position="28"/>
        <end position="266"/>
    </location>
</feature>
<feature type="transmembrane region" description="Helical" evidence="6">
    <location>
        <begin position="142"/>
        <end position="162"/>
    </location>
</feature>
<accession>A0A1F7HLF4</accession>
<keyword evidence="4 6" id="KW-1133">Transmembrane helix</keyword>
<name>A0A1F7HLF4_9BACT</name>
<feature type="transmembrane region" description="Helical" evidence="6">
    <location>
        <begin position="47"/>
        <end position="69"/>
    </location>
</feature>
<organism evidence="8 9">
    <name type="scientific">Candidatus Roizmanbacteria bacterium RIFCSPHIGHO2_02_FULL_43_11</name>
    <dbReference type="NCBI Taxonomy" id="1802043"/>
    <lineage>
        <taxon>Bacteria</taxon>
        <taxon>Candidatus Roizmaniibacteriota</taxon>
    </lineage>
</organism>
<dbReference type="EMBL" id="MFZT01000005">
    <property type="protein sequence ID" value="OGK31914.1"/>
    <property type="molecule type" value="Genomic_DNA"/>
</dbReference>